<dbReference type="InterPro" id="IPR009506">
    <property type="entry name" value="YjiS-like"/>
</dbReference>
<dbReference type="EMBL" id="FMVJ01000003">
    <property type="protein sequence ID" value="SCY35484.1"/>
    <property type="molecule type" value="Genomic_DNA"/>
</dbReference>
<evidence type="ECO:0000313" key="3">
    <source>
        <dbReference type="Proteomes" id="UP000199569"/>
    </source>
</evidence>
<dbReference type="Proteomes" id="UP000199569">
    <property type="component" value="Unassembled WGS sequence"/>
</dbReference>
<evidence type="ECO:0000259" key="1">
    <source>
        <dbReference type="Pfam" id="PF06568"/>
    </source>
</evidence>
<dbReference type="Pfam" id="PF06568">
    <property type="entry name" value="YjiS-like"/>
    <property type="match status" value="1"/>
</dbReference>
<name>A0A1G5F8I8_9HYPH</name>
<proteinExistence type="predicted"/>
<evidence type="ECO:0000313" key="2">
    <source>
        <dbReference type="EMBL" id="SCY35484.1"/>
    </source>
</evidence>
<sequence length="67" mass="7395">MSALSTTRQDTFETRPTSGLRSVFSAVLREIRIRRAMKEVAALDEATLHDIGIGPGNIEDAIRHGRC</sequence>
<dbReference type="AlphaFoldDB" id="A0A1G5F8I8"/>
<accession>A0A1G5F8I8</accession>
<organism evidence="2 3">
    <name type="scientific">Microvirga guangxiensis</name>
    <dbReference type="NCBI Taxonomy" id="549386"/>
    <lineage>
        <taxon>Bacteria</taxon>
        <taxon>Pseudomonadati</taxon>
        <taxon>Pseudomonadota</taxon>
        <taxon>Alphaproteobacteria</taxon>
        <taxon>Hyphomicrobiales</taxon>
        <taxon>Methylobacteriaceae</taxon>
        <taxon>Microvirga</taxon>
    </lineage>
</organism>
<keyword evidence="3" id="KW-1185">Reference proteome</keyword>
<feature type="domain" description="YjiS-like" evidence="1">
    <location>
        <begin position="24"/>
        <end position="59"/>
    </location>
</feature>
<reference evidence="2 3" key="1">
    <citation type="submission" date="2016-10" db="EMBL/GenBank/DDBJ databases">
        <authorList>
            <person name="de Groot N.N."/>
        </authorList>
    </citation>
    <scope>NUCLEOTIDE SEQUENCE [LARGE SCALE GENOMIC DNA]</scope>
    <source>
        <strain evidence="2 3">CGMCC 1.7666</strain>
    </source>
</reference>
<protein>
    <recommendedName>
        <fullName evidence="1">YjiS-like domain-containing protein</fullName>
    </recommendedName>
</protein>
<dbReference type="RefSeq" id="WP_175493804.1">
    <property type="nucleotide sequence ID" value="NZ_FMVJ01000003.1"/>
</dbReference>
<gene>
    <name evidence="2" type="ORF">SAMN02927923_01259</name>
</gene>